<dbReference type="OrthoDB" id="9010196at2"/>
<sequence>MPTSATDAVKRVLAASLIAMVMAPDIALAVDEVDDTVYVPNPKYDWAARVRQTTVAEGETITLVVHSTRDCIFCACWEGPLAGEGRFESWSKAHPGTRLIVVERSAISSNETPEDYPQELHWLAKRYEKDQRLRPTTPTFEIFVAQNLVFRSRGLYSWEDKAFPAIKDLDGRRSHSSGNAE</sequence>
<feature type="chain" id="PRO_5011121400" description="Lipoprotein" evidence="1">
    <location>
        <begin position="30"/>
        <end position="181"/>
    </location>
</feature>
<dbReference type="RefSeq" id="WP_125483259.1">
    <property type="nucleotide sequence ID" value="NZ_FCON02000294.1"/>
</dbReference>
<proteinExistence type="predicted"/>
<reference evidence="2" key="1">
    <citation type="submission" date="2016-01" db="EMBL/GenBank/DDBJ databases">
        <authorList>
            <person name="Peeters C."/>
        </authorList>
    </citation>
    <scope>NUCLEOTIDE SEQUENCE [LARGE SCALE GENOMIC DNA]</scope>
    <source>
        <strain evidence="2">LMG 22940</strain>
    </source>
</reference>
<protein>
    <recommendedName>
        <fullName evidence="4">Lipoprotein</fullName>
    </recommendedName>
</protein>
<evidence type="ECO:0008006" key="4">
    <source>
        <dbReference type="Google" id="ProtNLM"/>
    </source>
</evidence>
<feature type="signal peptide" evidence="1">
    <location>
        <begin position="1"/>
        <end position="29"/>
    </location>
</feature>
<dbReference type="AlphaFoldDB" id="A0A158L269"/>
<organism evidence="2 3">
    <name type="scientific">Caballeronia choica</name>
    <dbReference type="NCBI Taxonomy" id="326476"/>
    <lineage>
        <taxon>Bacteria</taxon>
        <taxon>Pseudomonadati</taxon>
        <taxon>Pseudomonadota</taxon>
        <taxon>Betaproteobacteria</taxon>
        <taxon>Burkholderiales</taxon>
        <taxon>Burkholderiaceae</taxon>
        <taxon>Caballeronia</taxon>
    </lineage>
</organism>
<comment type="caution">
    <text evidence="2">The sequence shown here is derived from an EMBL/GenBank/DDBJ whole genome shotgun (WGS) entry which is preliminary data.</text>
</comment>
<name>A0A158L269_9BURK</name>
<keyword evidence="1" id="KW-0732">Signal</keyword>
<evidence type="ECO:0000313" key="3">
    <source>
        <dbReference type="Proteomes" id="UP000054770"/>
    </source>
</evidence>
<gene>
    <name evidence="2" type="ORF">AWB68_08421</name>
</gene>
<dbReference type="EMBL" id="FCON02000294">
    <property type="protein sequence ID" value="SAL87487.1"/>
    <property type="molecule type" value="Genomic_DNA"/>
</dbReference>
<dbReference type="Proteomes" id="UP000054770">
    <property type="component" value="Unassembled WGS sequence"/>
</dbReference>
<accession>A0A158L269</accession>
<evidence type="ECO:0000313" key="2">
    <source>
        <dbReference type="EMBL" id="SAL87487.1"/>
    </source>
</evidence>
<keyword evidence="3" id="KW-1185">Reference proteome</keyword>
<evidence type="ECO:0000256" key="1">
    <source>
        <dbReference type="SAM" id="SignalP"/>
    </source>
</evidence>